<keyword evidence="4" id="KW-1185">Reference proteome</keyword>
<dbReference type="Proteomes" id="UP000186785">
    <property type="component" value="Unassembled WGS sequence"/>
</dbReference>
<dbReference type="STRING" id="1921764.BSR28_00285"/>
<evidence type="ECO:0000313" key="3">
    <source>
        <dbReference type="EMBL" id="OKL49781.1"/>
    </source>
</evidence>
<dbReference type="PANTHER" id="PTHR42924">
    <property type="entry name" value="EXONUCLEASE"/>
    <property type="match status" value="1"/>
</dbReference>
<dbReference type="GO" id="GO:0035312">
    <property type="term" value="F:5'-3' DNA exonuclease activity"/>
    <property type="evidence" value="ECO:0007669"/>
    <property type="project" value="TreeGrafter"/>
</dbReference>
<feature type="domain" description="Polymerase/histidinol phosphatase N-terminal" evidence="2">
    <location>
        <begin position="9"/>
        <end position="74"/>
    </location>
</feature>
<dbReference type="InterPro" id="IPR052018">
    <property type="entry name" value="PHP_domain"/>
</dbReference>
<name>A0A1Q5PQA4_9ACTO</name>
<dbReference type="Gene3D" id="3.20.20.140">
    <property type="entry name" value="Metal-dependent hydrolases"/>
    <property type="match status" value="1"/>
</dbReference>
<evidence type="ECO:0000256" key="1">
    <source>
        <dbReference type="SAM" id="MobiDB-lite"/>
    </source>
</evidence>
<evidence type="ECO:0000313" key="4">
    <source>
        <dbReference type="Proteomes" id="UP000186785"/>
    </source>
</evidence>
<accession>A0A1Q5PQA4</accession>
<dbReference type="Pfam" id="PF02811">
    <property type="entry name" value="PHP"/>
    <property type="match status" value="1"/>
</dbReference>
<protein>
    <recommendedName>
        <fullName evidence="2">Polymerase/histidinol phosphatase N-terminal domain-containing protein</fullName>
    </recommendedName>
</protein>
<dbReference type="SMART" id="SM00481">
    <property type="entry name" value="POLIIIAc"/>
    <property type="match status" value="1"/>
</dbReference>
<gene>
    <name evidence="3" type="ORF">BSR29_02200</name>
</gene>
<comment type="caution">
    <text evidence="3">The sequence shown here is derived from an EMBL/GenBank/DDBJ whole genome shotgun (WGS) entry which is preliminary data.</text>
</comment>
<feature type="region of interest" description="Disordered" evidence="1">
    <location>
        <begin position="1"/>
        <end position="23"/>
    </location>
</feature>
<dbReference type="RefSeq" id="WP_073708665.1">
    <property type="nucleotide sequence ID" value="NZ_MQSV01000001.1"/>
</dbReference>
<dbReference type="InterPro" id="IPR004013">
    <property type="entry name" value="PHP_dom"/>
</dbReference>
<evidence type="ECO:0000259" key="2">
    <source>
        <dbReference type="SMART" id="SM00481"/>
    </source>
</evidence>
<dbReference type="AlphaFoldDB" id="A0A1Q5PQA4"/>
<reference evidence="3 4" key="1">
    <citation type="submission" date="2016-11" db="EMBL/GenBank/DDBJ databases">
        <title>Actinomyces gypaetusis sp. nov. isolated from the vulture Gypaetus barbatus in Qinghai Tibet Plateau China.</title>
        <authorList>
            <person name="Meng X."/>
        </authorList>
    </citation>
    <scope>NUCLEOTIDE SEQUENCE [LARGE SCALE GENOMIC DNA]</scope>
    <source>
        <strain evidence="3 4">VUL4_2</strain>
    </source>
</reference>
<dbReference type="EMBL" id="MQSV01000001">
    <property type="protein sequence ID" value="OKL49781.1"/>
    <property type="molecule type" value="Genomic_DNA"/>
</dbReference>
<dbReference type="CDD" id="cd07438">
    <property type="entry name" value="PHP_HisPPase_AMP"/>
    <property type="match status" value="1"/>
</dbReference>
<dbReference type="GO" id="GO:0004534">
    <property type="term" value="F:5'-3' RNA exonuclease activity"/>
    <property type="evidence" value="ECO:0007669"/>
    <property type="project" value="TreeGrafter"/>
</dbReference>
<sequence>MSTSSAPKIDLHTHSRVSDGTDTPTELIAAAVEAGLSTIALTDHDTTRGWDEAQQAADAAGLDILLGTEVSTRLEGHSIHMLAFGAPAKGALAEIYERTRESREGRMKAMAEKLAEDFPITYEDVLSHCGPGATLGRPHLADALVAAGCFPDRTAAFNGPLRPDSPYYVGHWAPSPVEAIEAIRSVGGVPVVAHALSKTRDFSPNPEQLEEMFSYGMAGMECYHRDHSAAAQDWILKFCEKHGRFVTGGSDYHGTGKPNRLGENVTDPQVLVEIRRMITAESL</sequence>
<dbReference type="Gene3D" id="1.10.150.650">
    <property type="match status" value="1"/>
</dbReference>
<dbReference type="OrthoDB" id="9804333at2"/>
<feature type="compositionally biased region" description="Basic and acidic residues" evidence="1">
    <location>
        <begin position="9"/>
        <end position="19"/>
    </location>
</feature>
<dbReference type="InterPro" id="IPR016195">
    <property type="entry name" value="Pol/histidinol_Pase-like"/>
</dbReference>
<proteinExistence type="predicted"/>
<dbReference type="SUPFAM" id="SSF89550">
    <property type="entry name" value="PHP domain-like"/>
    <property type="match status" value="1"/>
</dbReference>
<dbReference type="PANTHER" id="PTHR42924:SF3">
    <property type="entry name" value="POLYMERASE_HISTIDINOL PHOSPHATASE N-TERMINAL DOMAIN-CONTAINING PROTEIN"/>
    <property type="match status" value="1"/>
</dbReference>
<organism evidence="3 4">
    <name type="scientific">Boudabousia liubingyangii</name>
    <dbReference type="NCBI Taxonomy" id="1921764"/>
    <lineage>
        <taxon>Bacteria</taxon>
        <taxon>Bacillati</taxon>
        <taxon>Actinomycetota</taxon>
        <taxon>Actinomycetes</taxon>
        <taxon>Actinomycetales</taxon>
        <taxon>Actinomycetaceae</taxon>
        <taxon>Boudabousia</taxon>
    </lineage>
</organism>
<dbReference type="InterPro" id="IPR003141">
    <property type="entry name" value="Pol/His_phosphatase_N"/>
</dbReference>